<feature type="region of interest" description="Disordered" evidence="1">
    <location>
        <begin position="1"/>
        <end position="24"/>
    </location>
</feature>
<feature type="region of interest" description="Disordered" evidence="1">
    <location>
        <begin position="117"/>
        <end position="190"/>
    </location>
</feature>
<dbReference type="AlphaFoldDB" id="A0A6C0J152"/>
<accession>A0A6C0J152</accession>
<evidence type="ECO:0000256" key="1">
    <source>
        <dbReference type="SAM" id="MobiDB-lite"/>
    </source>
</evidence>
<feature type="compositionally biased region" description="Basic and acidic residues" evidence="1">
    <location>
        <begin position="117"/>
        <end position="154"/>
    </location>
</feature>
<proteinExistence type="predicted"/>
<name>A0A6C0J152_9ZZZZ</name>
<reference evidence="2" key="1">
    <citation type="journal article" date="2020" name="Nature">
        <title>Giant virus diversity and host interactions through global metagenomics.</title>
        <authorList>
            <person name="Schulz F."/>
            <person name="Roux S."/>
            <person name="Paez-Espino D."/>
            <person name="Jungbluth S."/>
            <person name="Walsh D.A."/>
            <person name="Denef V.J."/>
            <person name="McMahon K.D."/>
            <person name="Konstantinidis K.T."/>
            <person name="Eloe-Fadrosh E.A."/>
            <person name="Kyrpides N.C."/>
            <person name="Woyke T."/>
        </authorList>
    </citation>
    <scope>NUCLEOTIDE SEQUENCE</scope>
    <source>
        <strain evidence="2">GVMAG-M-3300025699-48</strain>
    </source>
</reference>
<dbReference type="EMBL" id="MN740307">
    <property type="protein sequence ID" value="QHT99368.1"/>
    <property type="molecule type" value="Genomic_DNA"/>
</dbReference>
<protein>
    <submittedName>
        <fullName evidence="2">Uncharacterized protein</fullName>
    </submittedName>
</protein>
<feature type="compositionally biased region" description="Basic residues" evidence="1">
    <location>
        <begin position="165"/>
        <end position="190"/>
    </location>
</feature>
<sequence length="190" mass="22118">MVNTRKYKKTKGGGWWPLSQSPQPVQVDPNNCTVIANKSSGDIDDINLDNLERLVIQRKDCRGSNESLEFTVNDEYIEGIIANKKQKIEDHKAVAKQHARENAAKEQLDNAENRIKKAHTNEDETAKKEFDECIKNKRDNREYPRECPNYDRFGKSPPRNVGGNRRTKRKHKKCKKAKSKRRSIKRRMNK</sequence>
<organism evidence="2">
    <name type="scientific">viral metagenome</name>
    <dbReference type="NCBI Taxonomy" id="1070528"/>
    <lineage>
        <taxon>unclassified sequences</taxon>
        <taxon>metagenomes</taxon>
        <taxon>organismal metagenomes</taxon>
    </lineage>
</organism>
<feature type="compositionally biased region" description="Basic residues" evidence="1">
    <location>
        <begin position="1"/>
        <end position="11"/>
    </location>
</feature>
<evidence type="ECO:0000313" key="2">
    <source>
        <dbReference type="EMBL" id="QHT99368.1"/>
    </source>
</evidence>